<name>A0A9P8Y925_9PEZI</name>
<evidence type="ECO:0000256" key="1">
    <source>
        <dbReference type="SAM" id="MobiDB-lite"/>
    </source>
</evidence>
<organism evidence="2 3">
    <name type="scientific">Microdochium trichocladiopsis</name>
    <dbReference type="NCBI Taxonomy" id="1682393"/>
    <lineage>
        <taxon>Eukaryota</taxon>
        <taxon>Fungi</taxon>
        <taxon>Dikarya</taxon>
        <taxon>Ascomycota</taxon>
        <taxon>Pezizomycotina</taxon>
        <taxon>Sordariomycetes</taxon>
        <taxon>Xylariomycetidae</taxon>
        <taxon>Xylariales</taxon>
        <taxon>Microdochiaceae</taxon>
        <taxon>Microdochium</taxon>
    </lineage>
</organism>
<keyword evidence="3" id="KW-1185">Reference proteome</keyword>
<comment type="caution">
    <text evidence="2">The sequence shown here is derived from an EMBL/GenBank/DDBJ whole genome shotgun (WGS) entry which is preliminary data.</text>
</comment>
<dbReference type="EMBL" id="JAGTJQ010000005">
    <property type="protein sequence ID" value="KAH7030930.1"/>
    <property type="molecule type" value="Genomic_DNA"/>
</dbReference>
<sequence>MVSVHDAGEWPSEGSVELSKQITGQMPRGHIIELSGECLAPARRQRTPAESRVDPGWMARLTSTVFDIPKPTAKAFCLPAAGYDDCVRRHSAQSHSNP</sequence>
<feature type="region of interest" description="Disordered" evidence="1">
    <location>
        <begin position="1"/>
        <end position="20"/>
    </location>
</feature>
<reference evidence="2" key="1">
    <citation type="journal article" date="2021" name="Nat. Commun.">
        <title>Genetic determinants of endophytism in the Arabidopsis root mycobiome.</title>
        <authorList>
            <person name="Mesny F."/>
            <person name="Miyauchi S."/>
            <person name="Thiergart T."/>
            <person name="Pickel B."/>
            <person name="Atanasova L."/>
            <person name="Karlsson M."/>
            <person name="Huettel B."/>
            <person name="Barry K.W."/>
            <person name="Haridas S."/>
            <person name="Chen C."/>
            <person name="Bauer D."/>
            <person name="Andreopoulos W."/>
            <person name="Pangilinan J."/>
            <person name="LaButti K."/>
            <person name="Riley R."/>
            <person name="Lipzen A."/>
            <person name="Clum A."/>
            <person name="Drula E."/>
            <person name="Henrissat B."/>
            <person name="Kohler A."/>
            <person name="Grigoriev I.V."/>
            <person name="Martin F.M."/>
            <person name="Hacquard S."/>
        </authorList>
    </citation>
    <scope>NUCLEOTIDE SEQUENCE</scope>
    <source>
        <strain evidence="2">MPI-CAGE-CH-0230</strain>
    </source>
</reference>
<proteinExistence type="predicted"/>
<evidence type="ECO:0000313" key="3">
    <source>
        <dbReference type="Proteomes" id="UP000756346"/>
    </source>
</evidence>
<protein>
    <submittedName>
        <fullName evidence="2">Uncharacterized protein</fullName>
    </submittedName>
</protein>
<evidence type="ECO:0000313" key="2">
    <source>
        <dbReference type="EMBL" id="KAH7030930.1"/>
    </source>
</evidence>
<dbReference type="AlphaFoldDB" id="A0A9P8Y925"/>
<dbReference type="RefSeq" id="XP_046012610.1">
    <property type="nucleotide sequence ID" value="XM_046147969.1"/>
</dbReference>
<accession>A0A9P8Y925</accession>
<dbReference type="Proteomes" id="UP000756346">
    <property type="component" value="Unassembled WGS sequence"/>
</dbReference>
<gene>
    <name evidence="2" type="ORF">B0I36DRAFT_116226</name>
</gene>
<dbReference type="GeneID" id="70177515"/>